<evidence type="ECO:0000313" key="1">
    <source>
        <dbReference type="EMBL" id="CAB4212483.1"/>
    </source>
</evidence>
<accession>A0A6J5SEM3</accession>
<protein>
    <submittedName>
        <fullName evidence="1">Uncharacterized protein</fullName>
    </submittedName>
</protein>
<gene>
    <name evidence="1" type="ORF">UFOVP1437_39</name>
    <name evidence="2" type="ORF">UFOVP1531_25</name>
</gene>
<name>A0A6J5SEM3_9CAUD</name>
<sequence length="73" mass="8023">MIAPVVLSQPKQRVAVIRETGFEDFPQGGPIGSTMYYGMKIGTIGMDKTLVKVTDKKNRVKVLIFKSAQVVPL</sequence>
<dbReference type="EMBL" id="LR797382">
    <property type="protein sequence ID" value="CAB4212483.1"/>
    <property type="molecule type" value="Genomic_DNA"/>
</dbReference>
<proteinExistence type="predicted"/>
<organism evidence="1">
    <name type="scientific">uncultured Caudovirales phage</name>
    <dbReference type="NCBI Taxonomy" id="2100421"/>
    <lineage>
        <taxon>Viruses</taxon>
        <taxon>Duplodnaviria</taxon>
        <taxon>Heunggongvirae</taxon>
        <taxon>Uroviricota</taxon>
        <taxon>Caudoviricetes</taxon>
        <taxon>Peduoviridae</taxon>
        <taxon>Maltschvirus</taxon>
        <taxon>Maltschvirus maltsch</taxon>
    </lineage>
</organism>
<reference evidence="1" key="1">
    <citation type="submission" date="2020-05" db="EMBL/GenBank/DDBJ databases">
        <authorList>
            <person name="Chiriac C."/>
            <person name="Salcher M."/>
            <person name="Ghai R."/>
            <person name="Kavagutti S V."/>
        </authorList>
    </citation>
    <scope>NUCLEOTIDE SEQUENCE</scope>
</reference>
<dbReference type="EMBL" id="LR798383">
    <property type="protein sequence ID" value="CAB5228131.1"/>
    <property type="molecule type" value="Genomic_DNA"/>
</dbReference>
<evidence type="ECO:0000313" key="2">
    <source>
        <dbReference type="EMBL" id="CAB5228131.1"/>
    </source>
</evidence>